<reference evidence="1" key="2">
    <citation type="submission" date="2020-11" db="EMBL/GenBank/DDBJ databases">
        <authorList>
            <person name="McCartney M.A."/>
            <person name="Auch B."/>
            <person name="Kono T."/>
            <person name="Mallez S."/>
            <person name="Becker A."/>
            <person name="Gohl D.M."/>
            <person name="Silverstein K.A.T."/>
            <person name="Koren S."/>
            <person name="Bechman K.B."/>
            <person name="Herman A."/>
            <person name="Abrahante J.E."/>
            <person name="Garbe J."/>
        </authorList>
    </citation>
    <scope>NUCLEOTIDE SEQUENCE</scope>
    <source>
        <strain evidence="1">Duluth1</strain>
        <tissue evidence="1">Whole animal</tissue>
    </source>
</reference>
<gene>
    <name evidence="1" type="ORF">DPMN_147512</name>
</gene>
<dbReference type="AlphaFoldDB" id="A0A9D4J314"/>
<accession>A0A9D4J314</accession>
<comment type="caution">
    <text evidence="1">The sequence shown here is derived from an EMBL/GenBank/DDBJ whole genome shotgun (WGS) entry which is preliminary data.</text>
</comment>
<reference evidence="1" key="1">
    <citation type="journal article" date="2019" name="bioRxiv">
        <title>The Genome of the Zebra Mussel, Dreissena polymorpha: A Resource for Invasive Species Research.</title>
        <authorList>
            <person name="McCartney M.A."/>
            <person name="Auch B."/>
            <person name="Kono T."/>
            <person name="Mallez S."/>
            <person name="Zhang Y."/>
            <person name="Obille A."/>
            <person name="Becker A."/>
            <person name="Abrahante J.E."/>
            <person name="Garbe J."/>
            <person name="Badalamenti J.P."/>
            <person name="Herman A."/>
            <person name="Mangelson H."/>
            <person name="Liachko I."/>
            <person name="Sullivan S."/>
            <person name="Sone E.D."/>
            <person name="Koren S."/>
            <person name="Silverstein K.A.T."/>
            <person name="Beckman K.B."/>
            <person name="Gohl D.M."/>
        </authorList>
    </citation>
    <scope>NUCLEOTIDE SEQUENCE</scope>
    <source>
        <strain evidence="1">Duluth1</strain>
        <tissue evidence="1">Whole animal</tissue>
    </source>
</reference>
<dbReference type="Proteomes" id="UP000828390">
    <property type="component" value="Unassembled WGS sequence"/>
</dbReference>
<proteinExistence type="predicted"/>
<dbReference type="EMBL" id="JAIWYP010000007">
    <property type="protein sequence ID" value="KAH3793984.1"/>
    <property type="molecule type" value="Genomic_DNA"/>
</dbReference>
<keyword evidence="2" id="KW-1185">Reference proteome</keyword>
<evidence type="ECO:0000313" key="1">
    <source>
        <dbReference type="EMBL" id="KAH3793984.1"/>
    </source>
</evidence>
<protein>
    <submittedName>
        <fullName evidence="1">Uncharacterized protein</fullName>
    </submittedName>
</protein>
<evidence type="ECO:0000313" key="2">
    <source>
        <dbReference type="Proteomes" id="UP000828390"/>
    </source>
</evidence>
<organism evidence="1 2">
    <name type="scientific">Dreissena polymorpha</name>
    <name type="common">Zebra mussel</name>
    <name type="synonym">Mytilus polymorpha</name>
    <dbReference type="NCBI Taxonomy" id="45954"/>
    <lineage>
        <taxon>Eukaryota</taxon>
        <taxon>Metazoa</taxon>
        <taxon>Spiralia</taxon>
        <taxon>Lophotrochozoa</taxon>
        <taxon>Mollusca</taxon>
        <taxon>Bivalvia</taxon>
        <taxon>Autobranchia</taxon>
        <taxon>Heteroconchia</taxon>
        <taxon>Euheterodonta</taxon>
        <taxon>Imparidentia</taxon>
        <taxon>Neoheterodontei</taxon>
        <taxon>Myida</taxon>
        <taxon>Dreissenoidea</taxon>
        <taxon>Dreissenidae</taxon>
        <taxon>Dreissena</taxon>
    </lineage>
</organism>
<sequence length="60" mass="6992">MFLDALLHPQLKFALARKRNDYGIDAETFPINYTVSEQAQDNHGKYVHNIEMGRQWGQVD</sequence>
<name>A0A9D4J314_DREPO</name>